<name>A0A2N9Y8G9_9HYPH</name>
<dbReference type="Proteomes" id="UP000230791">
    <property type="component" value="Unassembled WGS sequence"/>
</dbReference>
<feature type="compositionally biased region" description="Polar residues" evidence="1">
    <location>
        <begin position="7"/>
        <end position="25"/>
    </location>
</feature>
<protein>
    <submittedName>
        <fullName evidence="2">Uncharacterized protein</fullName>
    </submittedName>
</protein>
<reference evidence="2 3" key="1">
    <citation type="submission" date="2017-06" db="EMBL/GenBank/DDBJ databases">
        <title>Draft genome of Bartonella tribocorum C635.</title>
        <authorList>
            <person name="Hadjadj L."/>
            <person name="Jiyipong T."/>
            <person name="Diene S.M."/>
            <person name="Morand S."/>
            <person name="Rolain J.-M."/>
        </authorList>
    </citation>
    <scope>NUCLEOTIDE SEQUENCE [LARGE SCALE GENOMIC DNA]</scope>
    <source>
        <strain evidence="2 3">C635</strain>
    </source>
</reference>
<comment type="caution">
    <text evidence="2">The sequence shown here is derived from an EMBL/GenBank/DDBJ whole genome shotgun (WGS) entry which is preliminary data.</text>
</comment>
<evidence type="ECO:0000256" key="1">
    <source>
        <dbReference type="SAM" id="MobiDB-lite"/>
    </source>
</evidence>
<dbReference type="AlphaFoldDB" id="A0A2N9Y8G9"/>
<evidence type="ECO:0000313" key="2">
    <source>
        <dbReference type="EMBL" id="PIT68002.1"/>
    </source>
</evidence>
<feature type="region of interest" description="Disordered" evidence="1">
    <location>
        <begin position="1"/>
        <end position="38"/>
    </location>
</feature>
<gene>
    <name evidence="2" type="ORF">CEV08_08820</name>
</gene>
<dbReference type="EMBL" id="NJPP01000054">
    <property type="protein sequence ID" value="PIT68002.1"/>
    <property type="molecule type" value="Genomic_DNA"/>
</dbReference>
<organism evidence="2 3">
    <name type="scientific">Bartonella tribocorum</name>
    <dbReference type="NCBI Taxonomy" id="85701"/>
    <lineage>
        <taxon>Bacteria</taxon>
        <taxon>Pseudomonadati</taxon>
        <taxon>Pseudomonadota</taxon>
        <taxon>Alphaproteobacteria</taxon>
        <taxon>Hyphomicrobiales</taxon>
        <taxon>Bartonellaceae</taxon>
        <taxon>Bartonella</taxon>
    </lineage>
</organism>
<proteinExistence type="predicted"/>
<evidence type="ECO:0000313" key="3">
    <source>
        <dbReference type="Proteomes" id="UP000230791"/>
    </source>
</evidence>
<accession>A0A2N9Y8G9</accession>
<feature type="non-terminal residue" evidence="2">
    <location>
        <position position="1"/>
    </location>
</feature>
<sequence length="70" mass="7764">FYAAQKPLTQTQSPSRTPQKTSALSRNPKPLPGPAKTFPAFHAAKKPLTRPAKTLVTFLFFKILFPPLND</sequence>